<evidence type="ECO:0000313" key="2">
    <source>
        <dbReference type="Proteomes" id="UP000011116"/>
    </source>
</evidence>
<reference evidence="1" key="3">
    <citation type="submission" date="2022-01" db="UniProtKB">
        <authorList>
            <consortium name="EnsemblPlants"/>
        </authorList>
    </citation>
    <scope>IDENTIFICATION</scope>
    <source>
        <strain evidence="1">subsp. vulgare</strain>
    </source>
</reference>
<reference evidence="2" key="1">
    <citation type="journal article" date="2012" name="Nature">
        <title>A physical, genetic and functional sequence assembly of the barley genome.</title>
        <authorList>
            <consortium name="The International Barley Genome Sequencing Consortium"/>
            <person name="Mayer K.F."/>
            <person name="Waugh R."/>
            <person name="Brown J.W."/>
            <person name="Schulman A."/>
            <person name="Langridge P."/>
            <person name="Platzer M."/>
            <person name="Fincher G.B."/>
            <person name="Muehlbauer G.J."/>
            <person name="Sato K."/>
            <person name="Close T.J."/>
            <person name="Wise R.P."/>
            <person name="Stein N."/>
        </authorList>
    </citation>
    <scope>NUCLEOTIDE SEQUENCE [LARGE SCALE GENOMIC DNA]</scope>
    <source>
        <strain evidence="2">cv. Morex</strain>
    </source>
</reference>
<organism evidence="1 2">
    <name type="scientific">Hordeum vulgare subsp. vulgare</name>
    <name type="common">Domesticated barley</name>
    <dbReference type="NCBI Taxonomy" id="112509"/>
    <lineage>
        <taxon>Eukaryota</taxon>
        <taxon>Viridiplantae</taxon>
        <taxon>Streptophyta</taxon>
        <taxon>Embryophyta</taxon>
        <taxon>Tracheophyta</taxon>
        <taxon>Spermatophyta</taxon>
        <taxon>Magnoliopsida</taxon>
        <taxon>Liliopsida</taxon>
        <taxon>Poales</taxon>
        <taxon>Poaceae</taxon>
        <taxon>BOP clade</taxon>
        <taxon>Pooideae</taxon>
        <taxon>Triticodae</taxon>
        <taxon>Triticeae</taxon>
        <taxon>Hordeinae</taxon>
        <taxon>Hordeum</taxon>
    </lineage>
</organism>
<proteinExistence type="predicted"/>
<dbReference type="AlphaFoldDB" id="A0A8I6YYM2"/>
<keyword evidence="2" id="KW-1185">Reference proteome</keyword>
<dbReference type="Gramene" id="HORVU.MOREX.r2.6HG0518060.1">
    <property type="protein sequence ID" value="HORVU.MOREX.r2.6HG0518060.1"/>
    <property type="gene ID" value="HORVU.MOREX.r2.6HG0518060"/>
</dbReference>
<accession>A0A8I6YYM2</accession>
<dbReference type="Gramene" id="HORVU.MOREX.r3.6HG0624310.1">
    <property type="protein sequence ID" value="HORVU.MOREX.r3.6HG0624310.1"/>
    <property type="gene ID" value="HORVU.MOREX.r3.6HG0624310"/>
</dbReference>
<reference evidence="1" key="2">
    <citation type="submission" date="2020-10" db="EMBL/GenBank/DDBJ databases">
        <authorList>
            <person name="Scholz U."/>
            <person name="Mascher M."/>
            <person name="Fiebig A."/>
        </authorList>
    </citation>
    <scope>NUCLEOTIDE SEQUENCE [LARGE SCALE GENOMIC DNA]</scope>
    <source>
        <strain evidence="1">cv. Morex</strain>
    </source>
</reference>
<dbReference type="EnsemblPlants" id="HORVU.MOREX.r3.6HG0624310.1">
    <property type="protein sequence ID" value="HORVU.MOREX.r3.6HG0624310.1"/>
    <property type="gene ID" value="HORVU.MOREX.r3.6HG0624310"/>
</dbReference>
<protein>
    <submittedName>
        <fullName evidence="1">Uncharacterized protein</fullName>
    </submittedName>
</protein>
<evidence type="ECO:0000313" key="1">
    <source>
        <dbReference type="EnsemblPlants" id="HORVU.MOREX.r3.6HG0624310.1"/>
    </source>
</evidence>
<dbReference type="Proteomes" id="UP000011116">
    <property type="component" value="Chromosome 6H"/>
</dbReference>
<name>A0A8I6YYM2_HORVV</name>
<sequence length="105" mass="11954">MRADLTRWVLQRYNLESECIEVPGKGEIPVTADSVYQTLGLRNSGEEMFYGWDAEAISFINNKYGFESGSAPEITTFCKMIEDMNGRVDDDFMRPWLIVVVSVVC</sequence>